<gene>
    <name evidence="1" type="ORF">HNP48_004827</name>
</gene>
<dbReference type="InterPro" id="IPR032349">
    <property type="entry name" value="DUF4865"/>
</dbReference>
<reference evidence="1 2" key="1">
    <citation type="submission" date="2020-08" db="EMBL/GenBank/DDBJ databases">
        <title>Functional genomics of gut bacteria from endangered species of beetles.</title>
        <authorList>
            <person name="Carlos-Shanley C."/>
        </authorList>
    </citation>
    <scope>NUCLEOTIDE SEQUENCE [LARGE SCALE GENOMIC DNA]</scope>
    <source>
        <strain evidence="1 2">S00198</strain>
    </source>
</reference>
<keyword evidence="2" id="KW-1185">Reference proteome</keyword>
<evidence type="ECO:0000313" key="2">
    <source>
        <dbReference type="Proteomes" id="UP000575083"/>
    </source>
</evidence>
<comment type="caution">
    <text evidence="1">The sequence shown here is derived from an EMBL/GenBank/DDBJ whole genome shotgun (WGS) entry which is preliminary data.</text>
</comment>
<accession>A0A7X0PHN4</accession>
<dbReference type="AlphaFoldDB" id="A0A7X0PHN4"/>
<dbReference type="Pfam" id="PF16157">
    <property type="entry name" value="DUF4865"/>
    <property type="match status" value="1"/>
</dbReference>
<dbReference type="Proteomes" id="UP000575083">
    <property type="component" value="Unassembled WGS sequence"/>
</dbReference>
<dbReference type="RefSeq" id="WP_184861823.1">
    <property type="nucleotide sequence ID" value="NZ_JACHLK010000011.1"/>
</dbReference>
<proteinExistence type="predicted"/>
<name>A0A7X0PHN4_9BURK</name>
<sequence>MLAMQYGFDLPDDFDMDTLRRRIPEIGGRFDALPHLHLKAFLLAGRTATAPNRYAPFYLWDDPAGAAGFVTSPDFAAVQARYGRPLVHGWNPIAHLQGPAAGQVPRFATQYFENLPDTTDLVQRAADERDAAAELASAPVVHSVFAGLDAQGWQVNRTVLWQGPPPASAAGRVFELLYLSAPRGVRSSGTGDAART</sequence>
<protein>
    <recommendedName>
        <fullName evidence="3">DUF4865 domain-containing protein</fullName>
    </recommendedName>
</protein>
<dbReference type="EMBL" id="JACHLK010000011">
    <property type="protein sequence ID" value="MBB6562118.1"/>
    <property type="molecule type" value="Genomic_DNA"/>
</dbReference>
<evidence type="ECO:0008006" key="3">
    <source>
        <dbReference type="Google" id="ProtNLM"/>
    </source>
</evidence>
<organism evidence="1 2">
    <name type="scientific">Acidovorax soli</name>
    <dbReference type="NCBI Taxonomy" id="592050"/>
    <lineage>
        <taxon>Bacteria</taxon>
        <taxon>Pseudomonadati</taxon>
        <taxon>Pseudomonadota</taxon>
        <taxon>Betaproteobacteria</taxon>
        <taxon>Burkholderiales</taxon>
        <taxon>Comamonadaceae</taxon>
        <taxon>Acidovorax</taxon>
    </lineage>
</organism>
<evidence type="ECO:0000313" key="1">
    <source>
        <dbReference type="EMBL" id="MBB6562118.1"/>
    </source>
</evidence>